<keyword evidence="1" id="KW-1015">Disulfide bond</keyword>
<proteinExistence type="predicted"/>
<dbReference type="PANTHER" id="PTHR24252:SF8">
    <property type="entry name" value="ACROSIN"/>
    <property type="match status" value="1"/>
</dbReference>
<dbReference type="InterPro" id="IPR018114">
    <property type="entry name" value="TRYPSIN_HIS"/>
</dbReference>
<protein>
    <recommendedName>
        <fullName evidence="2">Peptidase S1 domain-containing protein</fullName>
    </recommendedName>
</protein>
<dbReference type="PROSITE" id="PS00134">
    <property type="entry name" value="TRYPSIN_HIS"/>
    <property type="match status" value="1"/>
</dbReference>
<reference evidence="3 4" key="1">
    <citation type="submission" date="2024-05" db="EMBL/GenBank/DDBJ databases">
        <title>Genome sequencing and assembly of Indian major carp, Cirrhinus mrigala (Hamilton, 1822).</title>
        <authorList>
            <person name="Mohindra V."/>
            <person name="Chowdhury L.M."/>
            <person name="Lal K."/>
            <person name="Jena J.K."/>
        </authorList>
    </citation>
    <scope>NUCLEOTIDE SEQUENCE [LARGE SCALE GENOMIC DNA]</scope>
    <source>
        <strain evidence="3">CM1030</strain>
        <tissue evidence="3">Blood</tissue>
    </source>
</reference>
<dbReference type="Pfam" id="PF00089">
    <property type="entry name" value="Trypsin"/>
    <property type="match status" value="1"/>
</dbReference>
<accession>A0ABD0Q2F6</accession>
<dbReference type="AlphaFoldDB" id="A0ABD0Q2F6"/>
<feature type="non-terminal residue" evidence="3">
    <location>
        <position position="1"/>
    </location>
</feature>
<evidence type="ECO:0000313" key="3">
    <source>
        <dbReference type="EMBL" id="KAL0180382.1"/>
    </source>
</evidence>
<gene>
    <name evidence="3" type="ORF">M9458_025824</name>
</gene>
<comment type="caution">
    <text evidence="3">The sequence shown here is derived from an EMBL/GenBank/DDBJ whole genome shotgun (WGS) entry which is preliminary data.</text>
</comment>
<evidence type="ECO:0000259" key="2">
    <source>
        <dbReference type="PROSITE" id="PS50240"/>
    </source>
</evidence>
<dbReference type="InterPro" id="IPR009003">
    <property type="entry name" value="Peptidase_S1_PA"/>
</dbReference>
<name>A0ABD0Q2F6_CIRMR</name>
<dbReference type="Gene3D" id="2.40.10.10">
    <property type="entry name" value="Trypsin-like serine proteases"/>
    <property type="match status" value="1"/>
</dbReference>
<dbReference type="SUPFAM" id="SSF50494">
    <property type="entry name" value="Trypsin-like serine proteases"/>
    <property type="match status" value="1"/>
</dbReference>
<dbReference type="InterPro" id="IPR043504">
    <property type="entry name" value="Peptidase_S1_PA_chymotrypsin"/>
</dbReference>
<sequence length="56" mass="6254">HCGISSLSIPALEGEDAAVGNWPWHVNLQYFGYHICGGSLISREWVLTAAHCFYYL</sequence>
<dbReference type="PANTHER" id="PTHR24252">
    <property type="entry name" value="ACROSIN-RELATED"/>
    <property type="match status" value="1"/>
</dbReference>
<feature type="domain" description="Peptidase S1" evidence="2">
    <location>
        <begin position="11"/>
        <end position="56"/>
    </location>
</feature>
<dbReference type="EMBL" id="JAMKFB020000012">
    <property type="protein sequence ID" value="KAL0180382.1"/>
    <property type="molecule type" value="Genomic_DNA"/>
</dbReference>
<evidence type="ECO:0000313" key="4">
    <source>
        <dbReference type="Proteomes" id="UP001529510"/>
    </source>
</evidence>
<keyword evidence="4" id="KW-1185">Reference proteome</keyword>
<dbReference type="PROSITE" id="PS50240">
    <property type="entry name" value="TRYPSIN_DOM"/>
    <property type="match status" value="1"/>
</dbReference>
<evidence type="ECO:0000256" key="1">
    <source>
        <dbReference type="ARBA" id="ARBA00023157"/>
    </source>
</evidence>
<feature type="non-terminal residue" evidence="3">
    <location>
        <position position="56"/>
    </location>
</feature>
<dbReference type="Proteomes" id="UP001529510">
    <property type="component" value="Unassembled WGS sequence"/>
</dbReference>
<dbReference type="InterPro" id="IPR001254">
    <property type="entry name" value="Trypsin_dom"/>
</dbReference>
<organism evidence="3 4">
    <name type="scientific">Cirrhinus mrigala</name>
    <name type="common">Mrigala</name>
    <dbReference type="NCBI Taxonomy" id="683832"/>
    <lineage>
        <taxon>Eukaryota</taxon>
        <taxon>Metazoa</taxon>
        <taxon>Chordata</taxon>
        <taxon>Craniata</taxon>
        <taxon>Vertebrata</taxon>
        <taxon>Euteleostomi</taxon>
        <taxon>Actinopterygii</taxon>
        <taxon>Neopterygii</taxon>
        <taxon>Teleostei</taxon>
        <taxon>Ostariophysi</taxon>
        <taxon>Cypriniformes</taxon>
        <taxon>Cyprinidae</taxon>
        <taxon>Labeoninae</taxon>
        <taxon>Labeonini</taxon>
        <taxon>Cirrhinus</taxon>
    </lineage>
</organism>